<accession>A0A930VLQ6</accession>
<proteinExistence type="predicted"/>
<dbReference type="Pfam" id="PF22558">
    <property type="entry name" value="REase-ARP"/>
    <property type="match status" value="1"/>
</dbReference>
<dbReference type="AlphaFoldDB" id="A0A930VLQ6"/>
<comment type="caution">
    <text evidence="1">The sequence shown here is derived from an EMBL/GenBank/DDBJ whole genome shotgun (WGS) entry which is preliminary data.</text>
</comment>
<keyword evidence="2" id="KW-1185">Reference proteome</keyword>
<dbReference type="Proteomes" id="UP000660668">
    <property type="component" value="Unassembled WGS sequence"/>
</dbReference>
<reference evidence="1" key="1">
    <citation type="submission" date="2020-11" db="EMBL/GenBank/DDBJ databases">
        <title>Nocardioides cynanchi sp. nov., isolated from soil of rhizosphere of Cynanchum wilfordii.</title>
        <authorList>
            <person name="Lee J.-S."/>
            <person name="Suh M.K."/>
            <person name="Kim J.-S."/>
        </authorList>
    </citation>
    <scope>NUCLEOTIDE SEQUENCE</scope>
    <source>
        <strain evidence="1">KCTC 19276</strain>
    </source>
</reference>
<name>A0A930VLQ6_9ACTN</name>
<dbReference type="InterPro" id="IPR054333">
    <property type="entry name" value="REase-ARP-assoc"/>
</dbReference>
<evidence type="ECO:0000313" key="1">
    <source>
        <dbReference type="EMBL" id="MBF4766941.1"/>
    </source>
</evidence>
<organism evidence="1 2">
    <name type="scientific">Nocardioides agariphilus</name>
    <dbReference type="NCBI Taxonomy" id="433664"/>
    <lineage>
        <taxon>Bacteria</taxon>
        <taxon>Bacillati</taxon>
        <taxon>Actinomycetota</taxon>
        <taxon>Actinomycetes</taxon>
        <taxon>Propionibacteriales</taxon>
        <taxon>Nocardioidaceae</taxon>
        <taxon>Nocardioides</taxon>
    </lineage>
</organism>
<gene>
    <name evidence="1" type="ORF">ISU10_04085</name>
</gene>
<sequence>MTRRPIVSRDDAVAVLPAALPALVDLRDRGLTHRWVRHVRSSQAFALSLFAPLPEGGVKRVLAHLGLKVTEVGSVVFEFEDLADRLGEASSRSPHRTQVDVVLTGTTEDGEQVAAFIEVKLSEIDFGPCSAFESPDNPSRATCDSPGLFGSDPGTCFQLQNHGRGRRLYDDHLPLPRAPNGPSNDGGCVARQGRNQPMRNLALASLMVAVGEFDRVVYAVCAPERHPTIWRRFEEFREVFPDTDTVWTGSMPAELVARQHPDGGAAFVNRYAPALADQALLHLSADGSQLLGVWVVRGGSLESHYPNDEFASLAEDRLAGQDWSFLVDELPRSSPYVVWWGRADCSFAESARDVFTRLTYTWV</sequence>
<protein>
    <submittedName>
        <fullName evidence="1">Uncharacterized protein</fullName>
    </submittedName>
</protein>
<dbReference type="EMBL" id="JADKPO010000004">
    <property type="protein sequence ID" value="MBF4766941.1"/>
    <property type="molecule type" value="Genomic_DNA"/>
</dbReference>
<dbReference type="RefSeq" id="WP_194695100.1">
    <property type="nucleotide sequence ID" value="NZ_JADKPO010000004.1"/>
</dbReference>
<evidence type="ECO:0000313" key="2">
    <source>
        <dbReference type="Proteomes" id="UP000660668"/>
    </source>
</evidence>